<reference evidence="1" key="1">
    <citation type="journal article" date="2007" name="Science">
        <title>Draft genome of the filarial nematode parasite Brugia malayi.</title>
        <authorList>
            <person name="Ghedin E."/>
            <person name="Wang S."/>
            <person name="Spiro D."/>
            <person name="Caler E."/>
            <person name="Zhao Q."/>
            <person name="Crabtree J."/>
            <person name="Allen J.E."/>
            <person name="Delcher A.L."/>
            <person name="Guiliano D.B."/>
            <person name="Miranda-Saavedra D."/>
            <person name="Angiuoli S.V."/>
            <person name="Creasy T."/>
            <person name="Amedeo P."/>
            <person name="Haas B."/>
            <person name="El-Sayed N.M."/>
            <person name="Wortman J.R."/>
            <person name="Feldblyum T."/>
            <person name="Tallon L."/>
            <person name="Schatz M."/>
            <person name="Shumway M."/>
            <person name="Koo H."/>
            <person name="Salzberg S.L."/>
            <person name="Schobel S."/>
            <person name="Pertea M."/>
            <person name="Pop M."/>
            <person name="White O."/>
            <person name="Barton G.J."/>
            <person name="Carlow C.K."/>
            <person name="Crawford M.J."/>
            <person name="Daub J."/>
            <person name="Dimmic M.W."/>
            <person name="Estes C.F."/>
            <person name="Foster J.M."/>
            <person name="Ganatra M."/>
            <person name="Gregory W.F."/>
            <person name="Johnson N.M."/>
            <person name="Jin J."/>
            <person name="Komuniecki R."/>
            <person name="Korf I."/>
            <person name="Kumar S."/>
            <person name="Laney S."/>
            <person name="Li B.W."/>
            <person name="Li W."/>
            <person name="Lindblom T.H."/>
            <person name="Lustigman S."/>
            <person name="Ma D."/>
            <person name="Maina C.V."/>
            <person name="Martin D.M."/>
            <person name="McCarter J.P."/>
            <person name="McReynolds L."/>
            <person name="Mitreva M."/>
            <person name="Nutman T.B."/>
            <person name="Parkinson J."/>
            <person name="Peregrin-Alvarez J.M."/>
            <person name="Poole C."/>
            <person name="Ren Q."/>
            <person name="Saunders L."/>
            <person name="Sluder A.E."/>
            <person name="Smith K."/>
            <person name="Stanke M."/>
            <person name="Unnasch T.R."/>
            <person name="Ware J."/>
            <person name="Wei A.D."/>
            <person name="Weil G."/>
            <person name="Williams D.J."/>
            <person name="Zhang Y."/>
            <person name="Williams S.A."/>
            <person name="Fraser-Liggett C."/>
            <person name="Slatko B."/>
            <person name="Blaxter M.L."/>
            <person name="Scott A.L."/>
        </authorList>
    </citation>
    <scope>NUCLEOTIDE SEQUENCE [LARGE SCALE GENOMIC DNA]</scope>
</reference>
<dbReference type="InterPro" id="IPR036397">
    <property type="entry name" value="RNaseH_sf"/>
</dbReference>
<organism evidence="1">
    <name type="scientific">Brugia malayi</name>
    <name type="common">Filarial nematode worm</name>
    <dbReference type="NCBI Taxonomy" id="6279"/>
    <lineage>
        <taxon>Eukaryota</taxon>
        <taxon>Metazoa</taxon>
        <taxon>Ecdysozoa</taxon>
        <taxon>Nematoda</taxon>
        <taxon>Chromadorea</taxon>
        <taxon>Rhabditida</taxon>
        <taxon>Spirurina</taxon>
        <taxon>Spiruromorpha</taxon>
        <taxon>Filarioidea</taxon>
        <taxon>Onchocercidae</taxon>
        <taxon>Brugia</taxon>
    </lineage>
</organism>
<dbReference type="Pfam" id="PF05380">
    <property type="entry name" value="Peptidase_A17"/>
    <property type="match status" value="1"/>
</dbReference>
<dbReference type="InterPro" id="IPR043502">
    <property type="entry name" value="DNA/RNA_pol_sf"/>
</dbReference>
<evidence type="ECO:0000313" key="1">
    <source>
        <dbReference type="EMBL" id="EDP33866.1"/>
    </source>
</evidence>
<dbReference type="GO" id="GO:0006259">
    <property type="term" value="P:DNA metabolic process"/>
    <property type="evidence" value="ECO:0007669"/>
    <property type="project" value="UniProtKB-ARBA"/>
</dbReference>
<sequence length="439" mass="52254">MNIREFLSNDEEFNERIPECDLSQINQENFLGLKWNHEQDIIRVTLKPWIGKSLTKRTILQFIASQYDPLGLLTNLIKEWPTNIIELPRFVMETSQLTEFHIFTDASKVAYSAAIYILNHRYQDTYSNSFLIYAKSRIAPIKGMSIPRLELLSVLIGVKAAQFVLKQLNLENNQVTLWTDSKCVLYWIQNYTKLLPRFIQNRIEEIRKSNFELKYIPSDQNPADIATKGLSLLKLQNCKQWWKGPRWLELKKSEWPKCKLRYSGNDEFAEAIALNLTKITQTFKIDTIEFIDEHRFSSWIELIRVTVWALRFIKQTCKRKLVWLQPLYIKKRYMTKIDYDIAKNMLIKQAQLQMLTEDEKEKWNLYQDEGDNLWKLMSRLENSELTDESKYSIYLPNRTIVIPPILSFYTSIMYYITQESHIRYLNQDGSFGYRKKELL</sequence>
<dbReference type="PANTHER" id="PTHR47331">
    <property type="entry name" value="PHD-TYPE DOMAIN-CONTAINING PROTEIN"/>
    <property type="match status" value="1"/>
</dbReference>
<proteinExistence type="predicted"/>
<gene>
    <name evidence="1" type="ORF">Bm1_29180</name>
</gene>
<dbReference type="InterPro" id="IPR008042">
    <property type="entry name" value="Retrotrans_Pao"/>
</dbReference>
<dbReference type="Gene3D" id="3.30.420.10">
    <property type="entry name" value="Ribonuclease H-like superfamily/Ribonuclease H"/>
    <property type="match status" value="1"/>
</dbReference>
<name>A8PKQ9_BRUMA</name>
<dbReference type="EMBL" id="DS239380">
    <property type="protein sequence ID" value="EDP33866.1"/>
    <property type="molecule type" value="Genomic_DNA"/>
</dbReference>
<dbReference type="AlphaFoldDB" id="A8PKQ9"/>
<dbReference type="GO" id="GO:0003676">
    <property type="term" value="F:nucleic acid binding"/>
    <property type="evidence" value="ECO:0007669"/>
    <property type="project" value="InterPro"/>
</dbReference>
<accession>A8PKQ9</accession>
<protein>
    <submittedName>
        <fullName evidence="1">Pao retrotransposon peptidase family protein</fullName>
    </submittedName>
</protein>
<dbReference type="SUPFAM" id="SSF56672">
    <property type="entry name" value="DNA/RNA polymerases"/>
    <property type="match status" value="1"/>
</dbReference>